<organism evidence="3 4">
    <name type="scientific">Corynebacterium felinum</name>
    <dbReference type="NCBI Taxonomy" id="131318"/>
    <lineage>
        <taxon>Bacteria</taxon>
        <taxon>Bacillati</taxon>
        <taxon>Actinomycetota</taxon>
        <taxon>Actinomycetes</taxon>
        <taxon>Mycobacteriales</taxon>
        <taxon>Corynebacteriaceae</taxon>
        <taxon>Corynebacterium</taxon>
    </lineage>
</organism>
<feature type="signal peptide" evidence="2">
    <location>
        <begin position="1"/>
        <end position="24"/>
    </location>
</feature>
<keyword evidence="1" id="KW-0812">Transmembrane</keyword>
<proteinExistence type="predicted"/>
<comment type="caution">
    <text evidence="3">The sequence shown here is derived from an EMBL/GenBank/DDBJ whole genome shotgun (WGS) entry which is preliminary data.</text>
</comment>
<evidence type="ECO:0000256" key="1">
    <source>
        <dbReference type="SAM" id="Phobius"/>
    </source>
</evidence>
<feature type="transmembrane region" description="Helical" evidence="1">
    <location>
        <begin position="103"/>
        <end position="129"/>
    </location>
</feature>
<evidence type="ECO:0000313" key="3">
    <source>
        <dbReference type="EMBL" id="MDR7355232.1"/>
    </source>
</evidence>
<reference evidence="3 4" key="1">
    <citation type="submission" date="2023-07" db="EMBL/GenBank/DDBJ databases">
        <title>Sequencing the genomes of 1000 actinobacteria strains.</title>
        <authorList>
            <person name="Klenk H.-P."/>
        </authorList>
    </citation>
    <scope>NUCLEOTIDE SEQUENCE [LARGE SCALE GENOMIC DNA]</scope>
    <source>
        <strain evidence="3 4">DSM 44508</strain>
    </source>
</reference>
<protein>
    <submittedName>
        <fullName evidence="3">DNA integrity scanning protein DisA with diadenylate cyclase activity</fullName>
    </submittedName>
</protein>
<dbReference type="EMBL" id="JAVDYF010000001">
    <property type="protein sequence ID" value="MDR7355232.1"/>
    <property type="molecule type" value="Genomic_DNA"/>
</dbReference>
<dbReference type="Proteomes" id="UP001183619">
    <property type="component" value="Unassembled WGS sequence"/>
</dbReference>
<evidence type="ECO:0000256" key="2">
    <source>
        <dbReference type="SAM" id="SignalP"/>
    </source>
</evidence>
<gene>
    <name evidence="3" type="ORF">J2S37_001770</name>
</gene>
<keyword evidence="2" id="KW-0732">Signal</keyword>
<name>A0ABU2B9D8_9CORY</name>
<evidence type="ECO:0000313" key="4">
    <source>
        <dbReference type="Proteomes" id="UP001183619"/>
    </source>
</evidence>
<sequence>MKKTLISSLTALMVFSLSAVPASATISTTVERIGQDCRINVTAPETEGKLGYSTYLTPEGVDKMLARYKRFEKENRSPNLEETTIIAALEECKKPAPAEKSNAISGIIAAVSGLAGAIIGALVAVFAFVPALRNIIKLP</sequence>
<dbReference type="RefSeq" id="WP_277104913.1">
    <property type="nucleotide sequence ID" value="NZ_BAAAJS010000058.1"/>
</dbReference>
<keyword evidence="1" id="KW-0472">Membrane</keyword>
<keyword evidence="4" id="KW-1185">Reference proteome</keyword>
<feature type="chain" id="PRO_5046785505" evidence="2">
    <location>
        <begin position="25"/>
        <end position="139"/>
    </location>
</feature>
<accession>A0ABU2B9D8</accession>
<keyword evidence="1" id="KW-1133">Transmembrane helix</keyword>